<organism evidence="2 3">
    <name type="scientific">Durusdinium trenchii</name>
    <dbReference type="NCBI Taxonomy" id="1381693"/>
    <lineage>
        <taxon>Eukaryota</taxon>
        <taxon>Sar</taxon>
        <taxon>Alveolata</taxon>
        <taxon>Dinophyceae</taxon>
        <taxon>Suessiales</taxon>
        <taxon>Symbiodiniaceae</taxon>
        <taxon>Durusdinium</taxon>
    </lineage>
</organism>
<evidence type="ECO:0000256" key="1">
    <source>
        <dbReference type="SAM" id="SignalP"/>
    </source>
</evidence>
<protein>
    <submittedName>
        <fullName evidence="2">Uncharacterized protein</fullName>
    </submittedName>
</protein>
<evidence type="ECO:0000313" key="2">
    <source>
        <dbReference type="EMBL" id="CAK9047763.1"/>
    </source>
</evidence>
<comment type="caution">
    <text evidence="2">The sequence shown here is derived from an EMBL/GenBank/DDBJ whole genome shotgun (WGS) entry which is preliminary data.</text>
</comment>
<evidence type="ECO:0000313" key="3">
    <source>
        <dbReference type="Proteomes" id="UP001642484"/>
    </source>
</evidence>
<feature type="chain" id="PRO_5045669531" evidence="1">
    <location>
        <begin position="22"/>
        <end position="111"/>
    </location>
</feature>
<sequence>MLFRLLGGHLLFSWGYLPCASKHELKSNEDVLHGKSWQRALISAEGFLRHQLNNPCDDQFEDYKACILEELAARGVRLPGQSLLLGFLPALRLFCFDAQVCLVWLSCEITY</sequence>
<name>A0ABP0M9M9_9DINO</name>
<keyword evidence="3" id="KW-1185">Reference proteome</keyword>
<proteinExistence type="predicted"/>
<reference evidence="2 3" key="1">
    <citation type="submission" date="2024-02" db="EMBL/GenBank/DDBJ databases">
        <authorList>
            <person name="Chen Y."/>
            <person name="Shah S."/>
            <person name="Dougan E. K."/>
            <person name="Thang M."/>
            <person name="Chan C."/>
        </authorList>
    </citation>
    <scope>NUCLEOTIDE SEQUENCE [LARGE SCALE GENOMIC DNA]</scope>
</reference>
<keyword evidence="1" id="KW-0732">Signal</keyword>
<accession>A0ABP0M9M9</accession>
<gene>
    <name evidence="2" type="ORF">CCMP2556_LOCUS24658</name>
</gene>
<dbReference type="EMBL" id="CAXAMN010016258">
    <property type="protein sequence ID" value="CAK9047763.1"/>
    <property type="molecule type" value="Genomic_DNA"/>
</dbReference>
<feature type="signal peptide" evidence="1">
    <location>
        <begin position="1"/>
        <end position="21"/>
    </location>
</feature>
<dbReference type="Proteomes" id="UP001642484">
    <property type="component" value="Unassembled WGS sequence"/>
</dbReference>